<dbReference type="InterPro" id="IPR020350">
    <property type="entry name" value="Chemokine-like_TAFA"/>
</dbReference>
<reference evidence="3" key="2">
    <citation type="submission" date="2025-09" db="UniProtKB">
        <authorList>
            <consortium name="Ensembl"/>
        </authorList>
    </citation>
    <scope>IDENTIFICATION</scope>
</reference>
<dbReference type="Proteomes" id="UP000694541">
    <property type="component" value="Unplaced"/>
</dbReference>
<evidence type="ECO:0000256" key="1">
    <source>
        <dbReference type="ARBA" id="ARBA00006101"/>
    </source>
</evidence>
<keyword evidence="2" id="KW-0732">Signal</keyword>
<organism evidence="3 4">
    <name type="scientific">Accipiter nisus</name>
    <name type="common">Eurasian sparrowhawk</name>
    <dbReference type="NCBI Taxonomy" id="211598"/>
    <lineage>
        <taxon>Eukaryota</taxon>
        <taxon>Metazoa</taxon>
        <taxon>Chordata</taxon>
        <taxon>Craniata</taxon>
        <taxon>Vertebrata</taxon>
        <taxon>Euteleostomi</taxon>
        <taxon>Archelosauria</taxon>
        <taxon>Archosauria</taxon>
        <taxon>Dinosauria</taxon>
        <taxon>Saurischia</taxon>
        <taxon>Theropoda</taxon>
        <taxon>Coelurosauria</taxon>
        <taxon>Aves</taxon>
        <taxon>Neognathae</taxon>
        <taxon>Neoaves</taxon>
        <taxon>Telluraves</taxon>
        <taxon>Accipitrimorphae</taxon>
        <taxon>Accipitriformes</taxon>
        <taxon>Accipitridae</taxon>
        <taxon>Accipitrinae</taxon>
        <taxon>Accipiter</taxon>
    </lineage>
</organism>
<comment type="similarity">
    <text evidence="1">Belongs to the TAFA family.</text>
</comment>
<sequence>FSGCWDGIWRGGGQLLAGGWNWSLGSALRVPPRTHPLAGQELEMGTCEITALDRDLSHPRRAITRQTARCACRHGQAAGTARAKPACVDARLIASQQWCGMEPCEEGEQCALLRNRSGWSCMRRLGRIKTITTTQKPVRDPTQLTSC</sequence>
<dbReference type="Ensembl" id="ENSANIT00000000458.1">
    <property type="protein sequence ID" value="ENSANIP00000000445.1"/>
    <property type="gene ID" value="ENSANIG00000000332.1"/>
</dbReference>
<proteinExistence type="inferred from homology"/>
<evidence type="ECO:0000256" key="2">
    <source>
        <dbReference type="ARBA" id="ARBA00022729"/>
    </source>
</evidence>
<reference evidence="3" key="1">
    <citation type="submission" date="2025-08" db="UniProtKB">
        <authorList>
            <consortium name="Ensembl"/>
        </authorList>
    </citation>
    <scope>IDENTIFICATION</scope>
</reference>
<name>A0A8B9RPW1_9AVES</name>
<dbReference type="InterPro" id="IPR040329">
    <property type="entry name" value="TAFA-5"/>
</dbReference>
<evidence type="ECO:0000313" key="4">
    <source>
        <dbReference type="Proteomes" id="UP000694541"/>
    </source>
</evidence>
<dbReference type="Pfam" id="PF12020">
    <property type="entry name" value="TAFA"/>
    <property type="match status" value="1"/>
</dbReference>
<protein>
    <recommendedName>
        <fullName evidence="5">TAFA chemokine like family member 5</fullName>
    </recommendedName>
</protein>
<dbReference type="PANTHER" id="PTHR31878">
    <property type="entry name" value="CHEMOKINE-LIKE PROTEIN TAFA-5-RELATED"/>
    <property type="match status" value="1"/>
</dbReference>
<dbReference type="PANTHER" id="PTHR31878:SF1">
    <property type="entry name" value="PROTEIN FAM19A5"/>
    <property type="match status" value="1"/>
</dbReference>
<evidence type="ECO:0008006" key="5">
    <source>
        <dbReference type="Google" id="ProtNLM"/>
    </source>
</evidence>
<keyword evidence="4" id="KW-1185">Reference proteome</keyword>
<evidence type="ECO:0000313" key="3">
    <source>
        <dbReference type="Ensembl" id="ENSANIP00000000445.1"/>
    </source>
</evidence>
<accession>A0A8B9RPW1</accession>
<dbReference type="AlphaFoldDB" id="A0A8B9RPW1"/>